<keyword evidence="1 3" id="KW-0697">Rotamase</keyword>
<dbReference type="Gene3D" id="2.40.100.10">
    <property type="entry name" value="Cyclophilin-like"/>
    <property type="match status" value="1"/>
</dbReference>
<evidence type="ECO:0000313" key="6">
    <source>
        <dbReference type="EMBL" id="GMI22111.1"/>
    </source>
</evidence>
<protein>
    <recommendedName>
        <fullName evidence="3">Peptidyl-prolyl cis-trans isomerase</fullName>
        <shortName evidence="3">PPIase</shortName>
        <ecNumber evidence="3">5.2.1.8</ecNumber>
    </recommendedName>
</protein>
<evidence type="ECO:0000256" key="1">
    <source>
        <dbReference type="ARBA" id="ARBA00023110"/>
    </source>
</evidence>
<keyword evidence="2 3" id="KW-0413">Isomerase</keyword>
<proteinExistence type="inferred from homology"/>
<comment type="similarity">
    <text evidence="3">Belongs to the cyclophilin-type PPIase family.</text>
</comment>
<dbReference type="PRINTS" id="PR00153">
    <property type="entry name" value="CSAPPISMRASE"/>
</dbReference>
<dbReference type="InterPro" id="IPR002130">
    <property type="entry name" value="Cyclophilin-type_PPIase_dom"/>
</dbReference>
<evidence type="ECO:0000256" key="4">
    <source>
        <dbReference type="SAM" id="MobiDB-lite"/>
    </source>
</evidence>
<evidence type="ECO:0000256" key="2">
    <source>
        <dbReference type="ARBA" id="ARBA00023235"/>
    </source>
</evidence>
<dbReference type="PROSITE" id="PS50072">
    <property type="entry name" value="CSA_PPIASE_2"/>
    <property type="match status" value="1"/>
</dbReference>
<dbReference type="EMBL" id="BRYB01002584">
    <property type="protein sequence ID" value="GMI22111.1"/>
    <property type="molecule type" value="Genomic_DNA"/>
</dbReference>
<dbReference type="EC" id="5.2.1.8" evidence="3"/>
<comment type="caution">
    <text evidence="6">The sequence shown here is derived from an EMBL/GenBank/DDBJ whole genome shotgun (WGS) entry which is preliminary data.</text>
</comment>
<dbReference type="InterPro" id="IPR044665">
    <property type="entry name" value="E_coli_cyclophilin_A-like"/>
</dbReference>
<dbReference type="PANTHER" id="PTHR43246">
    <property type="entry name" value="PEPTIDYL-PROLYL CIS-TRANS ISOMERASE CYP38, CHLOROPLASTIC"/>
    <property type="match status" value="1"/>
</dbReference>
<dbReference type="InterPro" id="IPR029000">
    <property type="entry name" value="Cyclophilin-like_dom_sf"/>
</dbReference>
<keyword evidence="7" id="KW-1185">Reference proteome</keyword>
<reference evidence="6 7" key="1">
    <citation type="journal article" date="2023" name="Commun. Biol.">
        <title>Genome analysis of Parmales, the sister group of diatoms, reveals the evolutionary specialization of diatoms from phago-mixotrophs to photoautotrophs.</title>
        <authorList>
            <person name="Ban H."/>
            <person name="Sato S."/>
            <person name="Yoshikawa S."/>
            <person name="Yamada K."/>
            <person name="Nakamura Y."/>
            <person name="Ichinomiya M."/>
            <person name="Sato N."/>
            <person name="Blanc-Mathieu R."/>
            <person name="Endo H."/>
            <person name="Kuwata A."/>
            <person name="Ogata H."/>
        </authorList>
    </citation>
    <scope>NUCLEOTIDE SEQUENCE [LARGE SCALE GENOMIC DNA]</scope>
</reference>
<comment type="catalytic activity">
    <reaction evidence="3">
        <text>[protein]-peptidylproline (omega=180) = [protein]-peptidylproline (omega=0)</text>
        <dbReference type="Rhea" id="RHEA:16237"/>
        <dbReference type="Rhea" id="RHEA-COMP:10747"/>
        <dbReference type="Rhea" id="RHEA-COMP:10748"/>
        <dbReference type="ChEBI" id="CHEBI:83833"/>
        <dbReference type="ChEBI" id="CHEBI:83834"/>
        <dbReference type="EC" id="5.2.1.8"/>
    </reaction>
</comment>
<dbReference type="Pfam" id="PF00160">
    <property type="entry name" value="Pro_isomerase"/>
    <property type="match status" value="1"/>
</dbReference>
<accession>A0ABQ6M9E4</accession>
<evidence type="ECO:0000259" key="5">
    <source>
        <dbReference type="PROSITE" id="PS50072"/>
    </source>
</evidence>
<sequence length="214" mass="22933">MTSAFLSNAVNPATESLRGSDPPGMSSAAAGAKAAGGGPPFEVLLELSNLANGPTTGSVKLQINPNWSPLGAKQFRSLVSDGFYDEARFFRVVPNFVVQFGINADPAVQKLHKTPINDDPTGVKSNMRGTVTFATSGLNTRTTQLFINTKNNPPLDGMGFTPFGEVIEGMDVVDHIYDKAREKPNQGKIQNRGNEYLNAEFPELSYIVSAKILA</sequence>
<feature type="compositionally biased region" description="Polar residues" evidence="4">
    <location>
        <begin position="1"/>
        <end position="14"/>
    </location>
</feature>
<evidence type="ECO:0000313" key="7">
    <source>
        <dbReference type="Proteomes" id="UP001165060"/>
    </source>
</evidence>
<dbReference type="Proteomes" id="UP001165060">
    <property type="component" value="Unassembled WGS sequence"/>
</dbReference>
<feature type="region of interest" description="Disordered" evidence="4">
    <location>
        <begin position="1"/>
        <end position="33"/>
    </location>
</feature>
<name>A0ABQ6M9E4_9STRA</name>
<comment type="function">
    <text evidence="3">PPIases accelerate the folding of proteins. It catalyzes the cis-trans isomerization of proline imidic peptide bonds in oligopeptides.</text>
</comment>
<feature type="domain" description="PPIase cyclophilin-type" evidence="5">
    <location>
        <begin position="46"/>
        <end position="176"/>
    </location>
</feature>
<organism evidence="6 7">
    <name type="scientific">Tetraparma gracilis</name>
    <dbReference type="NCBI Taxonomy" id="2962635"/>
    <lineage>
        <taxon>Eukaryota</taxon>
        <taxon>Sar</taxon>
        <taxon>Stramenopiles</taxon>
        <taxon>Ochrophyta</taxon>
        <taxon>Bolidophyceae</taxon>
        <taxon>Parmales</taxon>
        <taxon>Triparmaceae</taxon>
        <taxon>Tetraparma</taxon>
    </lineage>
</organism>
<gene>
    <name evidence="6" type="ORF">TeGR_g3179</name>
</gene>
<feature type="compositionally biased region" description="Low complexity" evidence="4">
    <location>
        <begin position="19"/>
        <end position="33"/>
    </location>
</feature>
<evidence type="ECO:0000256" key="3">
    <source>
        <dbReference type="RuleBase" id="RU363019"/>
    </source>
</evidence>
<dbReference type="SUPFAM" id="SSF50891">
    <property type="entry name" value="Cyclophilin-like"/>
    <property type="match status" value="1"/>
</dbReference>